<dbReference type="EMBL" id="JAPQER010000004">
    <property type="protein sequence ID" value="MCY6484845.1"/>
    <property type="molecule type" value="Genomic_DNA"/>
</dbReference>
<dbReference type="PANTHER" id="PTHR43687">
    <property type="entry name" value="ADENYLYLSULFATE REDUCTASE, BETA SUBUNIT"/>
    <property type="match status" value="1"/>
</dbReference>
<evidence type="ECO:0000256" key="3">
    <source>
        <dbReference type="ARBA" id="ARBA00023004"/>
    </source>
</evidence>
<evidence type="ECO:0000256" key="2">
    <source>
        <dbReference type="ARBA" id="ARBA00022723"/>
    </source>
</evidence>
<gene>
    <name evidence="6" type="ORF">OW763_10880</name>
</gene>
<reference evidence="6" key="1">
    <citation type="submission" date="2022-12" db="EMBL/GenBank/DDBJ databases">
        <authorList>
            <person name="Wang J."/>
        </authorList>
    </citation>
    <scope>NUCLEOTIDE SEQUENCE</scope>
    <source>
        <strain evidence="6">HY-45-18</strain>
    </source>
</reference>
<evidence type="ECO:0000256" key="1">
    <source>
        <dbReference type="ARBA" id="ARBA00022485"/>
    </source>
</evidence>
<dbReference type="Proteomes" id="UP001078443">
    <property type="component" value="Unassembled WGS sequence"/>
</dbReference>
<keyword evidence="3" id="KW-0408">Iron</keyword>
<dbReference type="SUPFAM" id="SSF54862">
    <property type="entry name" value="4Fe-4S ferredoxins"/>
    <property type="match status" value="1"/>
</dbReference>
<dbReference type="PANTHER" id="PTHR43687:SF1">
    <property type="entry name" value="FERREDOXIN III"/>
    <property type="match status" value="1"/>
</dbReference>
<dbReference type="PROSITE" id="PS51379">
    <property type="entry name" value="4FE4S_FER_2"/>
    <property type="match status" value="2"/>
</dbReference>
<feature type="domain" description="4Fe-4S ferredoxin-type" evidence="5">
    <location>
        <begin position="5"/>
        <end position="34"/>
    </location>
</feature>
<dbReference type="Gene3D" id="3.30.70.20">
    <property type="match status" value="1"/>
</dbReference>
<organism evidence="6 7">
    <name type="scientific">Clostridium aestuarii</name>
    <dbReference type="NCBI Taxonomy" id="338193"/>
    <lineage>
        <taxon>Bacteria</taxon>
        <taxon>Bacillati</taxon>
        <taxon>Bacillota</taxon>
        <taxon>Clostridia</taxon>
        <taxon>Eubacteriales</taxon>
        <taxon>Clostridiaceae</taxon>
        <taxon>Clostridium</taxon>
    </lineage>
</organism>
<keyword evidence="4" id="KW-0411">Iron-sulfur</keyword>
<dbReference type="InterPro" id="IPR050572">
    <property type="entry name" value="Fe-S_Ferredoxin"/>
</dbReference>
<dbReference type="RefSeq" id="WP_268041168.1">
    <property type="nucleotide sequence ID" value="NZ_JAPQER010000004.1"/>
</dbReference>
<evidence type="ECO:0000256" key="4">
    <source>
        <dbReference type="ARBA" id="ARBA00023014"/>
    </source>
</evidence>
<keyword evidence="7" id="KW-1185">Reference proteome</keyword>
<comment type="caution">
    <text evidence="6">The sequence shown here is derived from an EMBL/GenBank/DDBJ whole genome shotgun (WGS) entry which is preliminary data.</text>
</comment>
<name>A0ABT4D0S6_9CLOT</name>
<proteinExistence type="predicted"/>
<keyword evidence="1" id="KW-0004">4Fe-4S</keyword>
<evidence type="ECO:0000259" key="5">
    <source>
        <dbReference type="PROSITE" id="PS51379"/>
    </source>
</evidence>
<dbReference type="InterPro" id="IPR017896">
    <property type="entry name" value="4Fe4S_Fe-S-bd"/>
</dbReference>
<evidence type="ECO:0000313" key="6">
    <source>
        <dbReference type="EMBL" id="MCY6484845.1"/>
    </source>
</evidence>
<accession>A0ABT4D0S6</accession>
<keyword evidence="2" id="KW-0479">Metal-binding</keyword>
<sequence>MSKTWYPVIDITKCIECGICADFCSHGVYEKRENHPVVVNPEECVHGCKGCSKQCPEGAIEYVGDNGQENGGCSCGCCCEN</sequence>
<feature type="domain" description="4Fe-4S ferredoxin-type" evidence="5">
    <location>
        <begin position="35"/>
        <end position="65"/>
    </location>
</feature>
<evidence type="ECO:0000313" key="7">
    <source>
        <dbReference type="Proteomes" id="UP001078443"/>
    </source>
</evidence>
<protein>
    <submittedName>
        <fullName evidence="6">4Fe-4S binding protein</fullName>
    </submittedName>
</protein>
<dbReference type="Pfam" id="PF13237">
    <property type="entry name" value="Fer4_10"/>
    <property type="match status" value="1"/>
</dbReference>